<evidence type="ECO:0000313" key="1">
    <source>
        <dbReference type="EMBL" id="KAJ4484998.1"/>
    </source>
</evidence>
<name>A0A9W9AKT6_9AGAR</name>
<gene>
    <name evidence="1" type="ORF">C8J55DRAFT_487992</name>
</gene>
<dbReference type="EMBL" id="JANVFS010000011">
    <property type="protein sequence ID" value="KAJ4484998.1"/>
    <property type="molecule type" value="Genomic_DNA"/>
</dbReference>
<reference evidence="1" key="2">
    <citation type="journal article" date="2023" name="Proc. Natl. Acad. Sci. U.S.A.">
        <title>A global phylogenomic analysis of the shiitake genus Lentinula.</title>
        <authorList>
            <person name="Sierra-Patev S."/>
            <person name="Min B."/>
            <person name="Naranjo-Ortiz M."/>
            <person name="Looney B."/>
            <person name="Konkel Z."/>
            <person name="Slot J.C."/>
            <person name="Sakamoto Y."/>
            <person name="Steenwyk J.L."/>
            <person name="Rokas A."/>
            <person name="Carro J."/>
            <person name="Camarero S."/>
            <person name="Ferreira P."/>
            <person name="Molpeceres G."/>
            <person name="Ruiz-Duenas F.J."/>
            <person name="Serrano A."/>
            <person name="Henrissat B."/>
            <person name="Drula E."/>
            <person name="Hughes K.W."/>
            <person name="Mata J.L."/>
            <person name="Ishikawa N.K."/>
            <person name="Vargas-Isla R."/>
            <person name="Ushijima S."/>
            <person name="Smith C.A."/>
            <person name="Donoghue J."/>
            <person name="Ahrendt S."/>
            <person name="Andreopoulos W."/>
            <person name="He G."/>
            <person name="LaButti K."/>
            <person name="Lipzen A."/>
            <person name="Ng V."/>
            <person name="Riley R."/>
            <person name="Sandor L."/>
            <person name="Barry K."/>
            <person name="Martinez A.T."/>
            <person name="Xiao Y."/>
            <person name="Gibbons J.G."/>
            <person name="Terashima K."/>
            <person name="Grigoriev I.V."/>
            <person name="Hibbett D."/>
        </authorList>
    </citation>
    <scope>NUCLEOTIDE SEQUENCE</scope>
    <source>
        <strain evidence="1">Sp2 HRB7682 ss15</strain>
    </source>
</reference>
<dbReference type="AlphaFoldDB" id="A0A9W9AKT6"/>
<dbReference type="Proteomes" id="UP001150238">
    <property type="component" value="Unassembled WGS sequence"/>
</dbReference>
<reference evidence="1" key="1">
    <citation type="submission" date="2022-08" db="EMBL/GenBank/DDBJ databases">
        <authorList>
            <consortium name="DOE Joint Genome Institute"/>
            <person name="Min B."/>
            <person name="Riley R."/>
            <person name="Sierra-Patev S."/>
            <person name="Naranjo-Ortiz M."/>
            <person name="Looney B."/>
            <person name="Konkel Z."/>
            <person name="Slot J.C."/>
            <person name="Sakamoto Y."/>
            <person name="Steenwyk J.L."/>
            <person name="Rokas A."/>
            <person name="Carro J."/>
            <person name="Camarero S."/>
            <person name="Ferreira P."/>
            <person name="Molpeceres G."/>
            <person name="Ruiz-Duenas F.J."/>
            <person name="Serrano A."/>
            <person name="Henrissat B."/>
            <person name="Drula E."/>
            <person name="Hughes K.W."/>
            <person name="Mata J.L."/>
            <person name="Ishikawa N.K."/>
            <person name="Vargas-Isla R."/>
            <person name="Ushijima S."/>
            <person name="Smith C.A."/>
            <person name="Ahrendt S."/>
            <person name="Andreopoulos W."/>
            <person name="He G."/>
            <person name="Labutti K."/>
            <person name="Lipzen A."/>
            <person name="Ng V."/>
            <person name="Sandor L."/>
            <person name="Barry K."/>
            <person name="Martinez A.T."/>
            <person name="Xiao Y."/>
            <person name="Gibbons J.G."/>
            <person name="Terashima K."/>
            <person name="Hibbett D.S."/>
            <person name="Grigoriev I.V."/>
        </authorList>
    </citation>
    <scope>NUCLEOTIDE SEQUENCE</scope>
    <source>
        <strain evidence="1">Sp2 HRB7682 ss15</strain>
    </source>
</reference>
<protein>
    <submittedName>
        <fullName evidence="1">Uncharacterized protein</fullName>
    </submittedName>
</protein>
<proteinExistence type="predicted"/>
<accession>A0A9W9AKT6</accession>
<sequence length="178" mass="20547">MKFSISEPFMQILTQDIPIISSPLFWALLSFFTAVIILRTCFPHAIVTLNGLQHRIDAVLKVITEYRDVGLAANDGISGFIDDRSSSRRQAALEFEKCLRRIKRDAYTIFLEDHNTPWTQYLSLRRVRMICSSSKKLHTLEKEIKYAQAVYSDFRNSRALELIIRIYPDTTSVGELEV</sequence>
<organism evidence="1 2">
    <name type="scientific">Lentinula lateritia</name>
    <dbReference type="NCBI Taxonomy" id="40482"/>
    <lineage>
        <taxon>Eukaryota</taxon>
        <taxon>Fungi</taxon>
        <taxon>Dikarya</taxon>
        <taxon>Basidiomycota</taxon>
        <taxon>Agaricomycotina</taxon>
        <taxon>Agaricomycetes</taxon>
        <taxon>Agaricomycetidae</taxon>
        <taxon>Agaricales</taxon>
        <taxon>Marasmiineae</taxon>
        <taxon>Omphalotaceae</taxon>
        <taxon>Lentinula</taxon>
    </lineage>
</organism>
<evidence type="ECO:0000313" key="2">
    <source>
        <dbReference type="Proteomes" id="UP001150238"/>
    </source>
</evidence>
<comment type="caution">
    <text evidence="1">The sequence shown here is derived from an EMBL/GenBank/DDBJ whole genome shotgun (WGS) entry which is preliminary data.</text>
</comment>